<keyword evidence="6 16" id="KW-0132">Cell division</keyword>
<evidence type="ECO:0000256" key="1">
    <source>
        <dbReference type="ARBA" id="ARBA00001974"/>
    </source>
</evidence>
<dbReference type="Gene3D" id="3.30.43.10">
    <property type="entry name" value="Uridine Diphospho-n-acetylenolpyruvylglucosamine Reductase, domain 2"/>
    <property type="match status" value="1"/>
</dbReference>
<keyword evidence="14 16" id="KW-0961">Cell wall biogenesis/degradation</keyword>
<dbReference type="Proteomes" id="UP000824139">
    <property type="component" value="Unassembled WGS sequence"/>
</dbReference>
<comment type="catalytic activity">
    <reaction evidence="15 16">
        <text>UDP-N-acetyl-alpha-D-muramate + NADP(+) = UDP-N-acetyl-3-O-(1-carboxyvinyl)-alpha-D-glucosamine + NADPH + H(+)</text>
        <dbReference type="Rhea" id="RHEA:12248"/>
        <dbReference type="ChEBI" id="CHEBI:15378"/>
        <dbReference type="ChEBI" id="CHEBI:57783"/>
        <dbReference type="ChEBI" id="CHEBI:58349"/>
        <dbReference type="ChEBI" id="CHEBI:68483"/>
        <dbReference type="ChEBI" id="CHEBI:70757"/>
        <dbReference type="EC" id="1.3.1.98"/>
    </reaction>
</comment>
<feature type="domain" description="FAD-binding PCMH-type" evidence="17">
    <location>
        <begin position="18"/>
        <end position="178"/>
    </location>
</feature>
<dbReference type="InterPro" id="IPR003170">
    <property type="entry name" value="MurB"/>
</dbReference>
<keyword evidence="5 16" id="KW-0963">Cytoplasm</keyword>
<dbReference type="NCBIfam" id="NF010480">
    <property type="entry name" value="PRK13905.1"/>
    <property type="match status" value="1"/>
</dbReference>
<dbReference type="InterPro" id="IPR016167">
    <property type="entry name" value="FAD-bd_PCMH_sub1"/>
</dbReference>
<protein>
    <recommendedName>
        <fullName evidence="16">UDP-N-acetylenolpyruvoylglucosamine reductase</fullName>
        <ecNumber evidence="16">1.3.1.98</ecNumber>
    </recommendedName>
    <alternativeName>
        <fullName evidence="16">UDP-N-acetylmuramate dehydrogenase</fullName>
    </alternativeName>
</protein>
<evidence type="ECO:0000259" key="17">
    <source>
        <dbReference type="PROSITE" id="PS51387"/>
    </source>
</evidence>
<feature type="active site" evidence="16">
    <location>
        <position position="278"/>
    </location>
</feature>
<keyword evidence="13 16" id="KW-0131">Cell cycle</keyword>
<evidence type="ECO:0000256" key="6">
    <source>
        <dbReference type="ARBA" id="ARBA00022618"/>
    </source>
</evidence>
<comment type="similarity">
    <text evidence="16">Belongs to the MurB family.</text>
</comment>
<dbReference type="Gene3D" id="3.90.78.10">
    <property type="entry name" value="UDP-N-acetylenolpyruvoylglucosamine reductase, C-terminal domain"/>
    <property type="match status" value="1"/>
</dbReference>
<dbReference type="GO" id="GO:0071949">
    <property type="term" value="F:FAD binding"/>
    <property type="evidence" value="ECO:0007669"/>
    <property type="project" value="InterPro"/>
</dbReference>
<dbReference type="AlphaFoldDB" id="A0A9D1FWH4"/>
<dbReference type="Pfam" id="PF02873">
    <property type="entry name" value="MurB_C"/>
    <property type="match status" value="1"/>
</dbReference>
<dbReference type="Pfam" id="PF01565">
    <property type="entry name" value="FAD_binding_4"/>
    <property type="match status" value="1"/>
</dbReference>
<dbReference type="InterPro" id="IPR016166">
    <property type="entry name" value="FAD-bd_PCMH"/>
</dbReference>
<feature type="active site" evidence="16">
    <location>
        <position position="157"/>
    </location>
</feature>
<evidence type="ECO:0000256" key="11">
    <source>
        <dbReference type="ARBA" id="ARBA00022984"/>
    </source>
</evidence>
<evidence type="ECO:0000256" key="4">
    <source>
        <dbReference type="ARBA" id="ARBA00004752"/>
    </source>
</evidence>
<evidence type="ECO:0000256" key="2">
    <source>
        <dbReference type="ARBA" id="ARBA00003921"/>
    </source>
</evidence>
<keyword evidence="7 16" id="KW-0285">Flavoprotein</keyword>
<feature type="active site" description="Proton donor" evidence="16">
    <location>
        <position position="208"/>
    </location>
</feature>
<keyword evidence="10 16" id="KW-0133">Cell shape</keyword>
<dbReference type="GO" id="GO:0005829">
    <property type="term" value="C:cytosol"/>
    <property type="evidence" value="ECO:0007669"/>
    <property type="project" value="TreeGrafter"/>
</dbReference>
<evidence type="ECO:0000256" key="5">
    <source>
        <dbReference type="ARBA" id="ARBA00022490"/>
    </source>
</evidence>
<dbReference type="GO" id="GO:0009252">
    <property type="term" value="P:peptidoglycan biosynthetic process"/>
    <property type="evidence" value="ECO:0007669"/>
    <property type="project" value="UniProtKB-UniRule"/>
</dbReference>
<dbReference type="NCBIfam" id="TIGR00179">
    <property type="entry name" value="murB"/>
    <property type="match status" value="1"/>
</dbReference>
<comment type="subcellular location">
    <subcellularLocation>
        <location evidence="3 16">Cytoplasm</location>
    </subcellularLocation>
</comment>
<evidence type="ECO:0000256" key="7">
    <source>
        <dbReference type="ARBA" id="ARBA00022630"/>
    </source>
</evidence>
<dbReference type="SUPFAM" id="SSF56176">
    <property type="entry name" value="FAD-binding/transporter-associated domain-like"/>
    <property type="match status" value="1"/>
</dbReference>
<comment type="function">
    <text evidence="2 16">Cell wall formation.</text>
</comment>
<comment type="pathway">
    <text evidence="4 16">Cell wall biogenesis; peptidoglycan biosynthesis.</text>
</comment>
<dbReference type="InterPro" id="IPR011601">
    <property type="entry name" value="MurB_C"/>
</dbReference>
<dbReference type="Gene3D" id="3.30.465.10">
    <property type="match status" value="1"/>
</dbReference>
<evidence type="ECO:0000256" key="14">
    <source>
        <dbReference type="ARBA" id="ARBA00023316"/>
    </source>
</evidence>
<dbReference type="GO" id="GO:0008762">
    <property type="term" value="F:UDP-N-acetylmuramate dehydrogenase activity"/>
    <property type="evidence" value="ECO:0007669"/>
    <property type="project" value="UniProtKB-UniRule"/>
</dbReference>
<keyword evidence="12 16" id="KW-0560">Oxidoreductase</keyword>
<dbReference type="EC" id="1.3.1.98" evidence="16"/>
<dbReference type="InterPro" id="IPR036635">
    <property type="entry name" value="MurB_C_sf"/>
</dbReference>
<dbReference type="EMBL" id="DVJO01000158">
    <property type="protein sequence ID" value="HIS83384.1"/>
    <property type="molecule type" value="Genomic_DNA"/>
</dbReference>
<dbReference type="PANTHER" id="PTHR21071:SF4">
    <property type="entry name" value="UDP-N-ACETYLENOLPYRUVOYLGLUCOSAMINE REDUCTASE"/>
    <property type="match status" value="1"/>
</dbReference>
<name>A0A9D1FWH4_9BACT</name>
<dbReference type="PANTHER" id="PTHR21071">
    <property type="entry name" value="UDP-N-ACETYLENOLPYRUVOYLGLUCOSAMINE REDUCTASE"/>
    <property type="match status" value="1"/>
</dbReference>
<evidence type="ECO:0000313" key="18">
    <source>
        <dbReference type="EMBL" id="HIS83384.1"/>
    </source>
</evidence>
<organism evidence="18 19">
    <name type="scientific">Candidatus Scatenecus faecavium</name>
    <dbReference type="NCBI Taxonomy" id="2840915"/>
    <lineage>
        <taxon>Bacteria</taxon>
        <taxon>Candidatus Scatenecus</taxon>
    </lineage>
</organism>
<dbReference type="GO" id="GO:0008360">
    <property type="term" value="P:regulation of cell shape"/>
    <property type="evidence" value="ECO:0007669"/>
    <property type="project" value="UniProtKB-KW"/>
</dbReference>
<comment type="cofactor">
    <cofactor evidence="1 16">
        <name>FAD</name>
        <dbReference type="ChEBI" id="CHEBI:57692"/>
    </cofactor>
</comment>
<dbReference type="HAMAP" id="MF_00037">
    <property type="entry name" value="MurB"/>
    <property type="match status" value="1"/>
</dbReference>
<evidence type="ECO:0000256" key="15">
    <source>
        <dbReference type="ARBA" id="ARBA00048914"/>
    </source>
</evidence>
<evidence type="ECO:0000256" key="10">
    <source>
        <dbReference type="ARBA" id="ARBA00022960"/>
    </source>
</evidence>
<dbReference type="GO" id="GO:0051301">
    <property type="term" value="P:cell division"/>
    <property type="evidence" value="ECO:0007669"/>
    <property type="project" value="UniProtKB-KW"/>
</dbReference>
<keyword evidence="9 16" id="KW-0521">NADP</keyword>
<keyword evidence="8 16" id="KW-0274">FAD</keyword>
<evidence type="ECO:0000256" key="9">
    <source>
        <dbReference type="ARBA" id="ARBA00022857"/>
    </source>
</evidence>
<evidence type="ECO:0000256" key="8">
    <source>
        <dbReference type="ARBA" id="ARBA00022827"/>
    </source>
</evidence>
<evidence type="ECO:0000256" key="12">
    <source>
        <dbReference type="ARBA" id="ARBA00023002"/>
    </source>
</evidence>
<proteinExistence type="inferred from homology"/>
<accession>A0A9D1FWH4</accession>
<comment type="caution">
    <text evidence="18">The sequence shown here is derived from an EMBL/GenBank/DDBJ whole genome shotgun (WGS) entry which is preliminary data.</text>
</comment>
<dbReference type="InterPro" id="IPR016169">
    <property type="entry name" value="FAD-bd_PCMH_sub2"/>
</dbReference>
<reference evidence="18" key="1">
    <citation type="submission" date="2020-10" db="EMBL/GenBank/DDBJ databases">
        <authorList>
            <person name="Gilroy R."/>
        </authorList>
    </citation>
    <scope>NUCLEOTIDE SEQUENCE</scope>
    <source>
        <strain evidence="18">CHK152-2994</strain>
    </source>
</reference>
<dbReference type="GO" id="GO:0071555">
    <property type="term" value="P:cell wall organization"/>
    <property type="evidence" value="ECO:0007669"/>
    <property type="project" value="UniProtKB-KW"/>
</dbReference>
<keyword evidence="11 16" id="KW-0573">Peptidoglycan synthesis</keyword>
<evidence type="ECO:0000256" key="3">
    <source>
        <dbReference type="ARBA" id="ARBA00004496"/>
    </source>
</evidence>
<evidence type="ECO:0000256" key="16">
    <source>
        <dbReference type="HAMAP-Rule" id="MF_00037"/>
    </source>
</evidence>
<sequence length="299" mass="32972">MLQSEENYDVKKMTSFKIGGEIARMYFPTTVEEFTQIKKLEPDAFVAGNMSNILVSSEGYDGVVICTKKMDEIRFEGNTVFAGAGVRGTKLSKMAAEKNLSGLEFMVAFPGSVGGEVFMNAGAHGQMIADVLKSAKIYCPENGVITLTNSQMEFSYRTSICQRKPYSVLEAEFELSPSTTEAIQEKMNENLSFRQNKQPSLTLPNCGSTFRNPEGDSAGRLLDAAGVKGLVSGGVHVWENHANFIINDGDATSLDVLRLMDEMYSCVKSKFNIELKPEVRFLGGKNKEEVEICKKLKMI</sequence>
<dbReference type="InterPro" id="IPR036318">
    <property type="entry name" value="FAD-bd_PCMH-like_sf"/>
</dbReference>
<reference evidence="18" key="2">
    <citation type="journal article" date="2021" name="PeerJ">
        <title>Extensive microbial diversity within the chicken gut microbiome revealed by metagenomics and culture.</title>
        <authorList>
            <person name="Gilroy R."/>
            <person name="Ravi A."/>
            <person name="Getino M."/>
            <person name="Pursley I."/>
            <person name="Horton D.L."/>
            <person name="Alikhan N.F."/>
            <person name="Baker D."/>
            <person name="Gharbi K."/>
            <person name="Hall N."/>
            <person name="Watson M."/>
            <person name="Adriaenssens E.M."/>
            <person name="Foster-Nyarko E."/>
            <person name="Jarju S."/>
            <person name="Secka A."/>
            <person name="Antonio M."/>
            <person name="Oren A."/>
            <person name="Chaudhuri R.R."/>
            <person name="La Ragione R."/>
            <person name="Hildebrand F."/>
            <person name="Pallen M.J."/>
        </authorList>
    </citation>
    <scope>NUCLEOTIDE SEQUENCE</scope>
    <source>
        <strain evidence="18">CHK152-2994</strain>
    </source>
</reference>
<dbReference type="SUPFAM" id="SSF56194">
    <property type="entry name" value="Uridine diphospho-N-Acetylenolpyruvylglucosamine reductase, MurB, C-terminal domain"/>
    <property type="match status" value="1"/>
</dbReference>
<dbReference type="InterPro" id="IPR006094">
    <property type="entry name" value="Oxid_FAD_bind_N"/>
</dbReference>
<gene>
    <name evidence="16 18" type="primary">murB</name>
    <name evidence="18" type="ORF">IAD41_07250</name>
</gene>
<evidence type="ECO:0000256" key="13">
    <source>
        <dbReference type="ARBA" id="ARBA00023306"/>
    </source>
</evidence>
<evidence type="ECO:0000313" key="19">
    <source>
        <dbReference type="Proteomes" id="UP000824139"/>
    </source>
</evidence>
<dbReference type="PROSITE" id="PS51387">
    <property type="entry name" value="FAD_PCMH"/>
    <property type="match status" value="1"/>
</dbReference>